<dbReference type="CDD" id="cd14014">
    <property type="entry name" value="STKc_PknB_like"/>
    <property type="match status" value="1"/>
</dbReference>
<keyword evidence="2 5" id="KW-0547">Nucleotide-binding</keyword>
<feature type="region of interest" description="Disordered" evidence="6">
    <location>
        <begin position="313"/>
        <end position="450"/>
    </location>
</feature>
<name>A0A1H5YKG3_9ACTN</name>
<keyword evidence="9" id="KW-0723">Serine/threonine-protein kinase</keyword>
<evidence type="ECO:0000256" key="4">
    <source>
        <dbReference type="ARBA" id="ARBA00022840"/>
    </source>
</evidence>
<dbReference type="GO" id="GO:0004674">
    <property type="term" value="F:protein serine/threonine kinase activity"/>
    <property type="evidence" value="ECO:0007669"/>
    <property type="project" value="UniProtKB-KW"/>
</dbReference>
<dbReference type="Gene3D" id="3.30.200.20">
    <property type="entry name" value="Phosphorylase Kinase, domain 1"/>
    <property type="match status" value="1"/>
</dbReference>
<dbReference type="SUPFAM" id="SSF56112">
    <property type="entry name" value="Protein kinase-like (PK-like)"/>
    <property type="match status" value="1"/>
</dbReference>
<keyword evidence="7" id="KW-0812">Transmembrane</keyword>
<dbReference type="InterPro" id="IPR017441">
    <property type="entry name" value="Protein_kinase_ATP_BS"/>
</dbReference>
<feature type="domain" description="Protein kinase" evidence="8">
    <location>
        <begin position="15"/>
        <end position="293"/>
    </location>
</feature>
<dbReference type="Proteomes" id="UP000236754">
    <property type="component" value="Unassembled WGS sequence"/>
</dbReference>
<evidence type="ECO:0000256" key="7">
    <source>
        <dbReference type="SAM" id="Phobius"/>
    </source>
</evidence>
<dbReference type="PROSITE" id="PS00107">
    <property type="entry name" value="PROTEIN_KINASE_ATP"/>
    <property type="match status" value="1"/>
</dbReference>
<dbReference type="InterPro" id="IPR008271">
    <property type="entry name" value="Ser/Thr_kinase_AS"/>
</dbReference>
<dbReference type="Pfam" id="PF00069">
    <property type="entry name" value="Pkinase"/>
    <property type="match status" value="1"/>
</dbReference>
<evidence type="ECO:0000313" key="10">
    <source>
        <dbReference type="Proteomes" id="UP000236754"/>
    </source>
</evidence>
<dbReference type="PANTHER" id="PTHR43289:SF34">
    <property type="entry name" value="SERINE_THREONINE-PROTEIN KINASE YBDM-RELATED"/>
    <property type="match status" value="1"/>
</dbReference>
<dbReference type="SMART" id="SM00220">
    <property type="entry name" value="S_TKc"/>
    <property type="match status" value="1"/>
</dbReference>
<keyword evidence="3 9" id="KW-0418">Kinase</keyword>
<evidence type="ECO:0000256" key="3">
    <source>
        <dbReference type="ARBA" id="ARBA00022777"/>
    </source>
</evidence>
<evidence type="ECO:0000256" key="1">
    <source>
        <dbReference type="ARBA" id="ARBA00022679"/>
    </source>
</evidence>
<dbReference type="PANTHER" id="PTHR43289">
    <property type="entry name" value="MITOGEN-ACTIVATED PROTEIN KINASE KINASE KINASE 20-RELATED"/>
    <property type="match status" value="1"/>
</dbReference>
<organism evidence="9 10">
    <name type="scientific">Actinacidiphila yanglinensis</name>
    <dbReference type="NCBI Taxonomy" id="310779"/>
    <lineage>
        <taxon>Bacteria</taxon>
        <taxon>Bacillati</taxon>
        <taxon>Actinomycetota</taxon>
        <taxon>Actinomycetes</taxon>
        <taxon>Kitasatosporales</taxon>
        <taxon>Streptomycetaceae</taxon>
        <taxon>Actinacidiphila</taxon>
    </lineage>
</organism>
<dbReference type="OrthoDB" id="9762169at2"/>
<accession>A0A1H5YKG3</accession>
<keyword evidence="7" id="KW-0472">Membrane</keyword>
<evidence type="ECO:0000313" key="9">
    <source>
        <dbReference type="EMBL" id="SEG24639.1"/>
    </source>
</evidence>
<evidence type="ECO:0000259" key="8">
    <source>
        <dbReference type="PROSITE" id="PS50011"/>
    </source>
</evidence>
<feature type="transmembrane region" description="Helical" evidence="7">
    <location>
        <begin position="451"/>
        <end position="472"/>
    </location>
</feature>
<keyword evidence="4 5" id="KW-0067">ATP-binding</keyword>
<dbReference type="InterPro" id="IPR000719">
    <property type="entry name" value="Prot_kinase_dom"/>
</dbReference>
<protein>
    <submittedName>
        <fullName evidence="9">Serine/threonine protein kinase</fullName>
    </submittedName>
</protein>
<dbReference type="PROSITE" id="PS50011">
    <property type="entry name" value="PROTEIN_KINASE_DOM"/>
    <property type="match status" value="1"/>
</dbReference>
<keyword evidence="7" id="KW-1133">Transmembrane helix</keyword>
<feature type="compositionally biased region" description="Low complexity" evidence="6">
    <location>
        <begin position="481"/>
        <end position="492"/>
    </location>
</feature>
<reference evidence="9 10" key="1">
    <citation type="submission" date="2016-10" db="EMBL/GenBank/DDBJ databases">
        <authorList>
            <person name="de Groot N.N."/>
        </authorList>
    </citation>
    <scope>NUCLEOTIDE SEQUENCE [LARGE SCALE GENOMIC DNA]</scope>
    <source>
        <strain evidence="9 10">CGMCC 4.2023</strain>
    </source>
</reference>
<evidence type="ECO:0000256" key="6">
    <source>
        <dbReference type="SAM" id="MobiDB-lite"/>
    </source>
</evidence>
<keyword evidence="1" id="KW-0808">Transferase</keyword>
<dbReference type="RefSeq" id="WP_103885357.1">
    <property type="nucleotide sequence ID" value="NZ_FNVU01000004.1"/>
</dbReference>
<sequence>MDELRADDPRWIGAYRLLGRLGVGGMGRVYLARSERGRTVAVKLVRPDLAEREEFRSRFRREVRAARRVGGRWTAPVLDADTEAAVPWVATGYVPGPSLRQVVAKEYGPLPERSVRVLAAGLAHALSDIHAAGLVHRDLKPSNVMITIDGPRVIDFGIARALETVTDASLTSTGAMVGSPGFMSPEQVRGDRVTPACDIFCLGSVLAYAATGLQPFGAAASGVHAQMYRIVQEPPDLDALPDALRDLVAACLAKEPEARPSLTEVRRMLGEVGEDAAGLPEEGGGERDGEPWLPAAIVARLGRHAVRLLELEAEAEEPPRAPSEAPAEASSEPPSEALTEAGPEAAISAGAAEAADTSGAVGTTGSDDTSAGRTPASHEPAGAAPAAASRPLPPTAYSPMYTAPHTSPPFPAPDEAHPQGTVATPAPPLGGPVLHAPVPPSPPAPQQRRRGGLVAAAVALVVVAGAATAYVAMRDGKDDSAGPPASPSGSAHPPGPTGTGTLQQVPAGSSVPAGMVGTWRTSFTSDDQGDNTRTLVVHADGTVDLAGDSASYSCSWEMRVTSPGPPVTLSASKVVSGEPASSCSAGDAATLTLLDPTHLRRQDIDDGKAPLTYTKVAR</sequence>
<dbReference type="EMBL" id="FNVU01000004">
    <property type="protein sequence ID" value="SEG24639.1"/>
    <property type="molecule type" value="Genomic_DNA"/>
</dbReference>
<evidence type="ECO:0000256" key="2">
    <source>
        <dbReference type="ARBA" id="ARBA00022741"/>
    </source>
</evidence>
<evidence type="ECO:0000256" key="5">
    <source>
        <dbReference type="PROSITE-ProRule" id="PRU10141"/>
    </source>
</evidence>
<feature type="region of interest" description="Disordered" evidence="6">
    <location>
        <begin position="475"/>
        <end position="514"/>
    </location>
</feature>
<feature type="compositionally biased region" description="Polar residues" evidence="6">
    <location>
        <begin position="361"/>
        <end position="372"/>
    </location>
</feature>
<dbReference type="PROSITE" id="PS00108">
    <property type="entry name" value="PROTEIN_KINASE_ST"/>
    <property type="match status" value="1"/>
</dbReference>
<feature type="compositionally biased region" description="Low complexity" evidence="6">
    <location>
        <begin position="375"/>
        <end position="390"/>
    </location>
</feature>
<dbReference type="GO" id="GO:0005524">
    <property type="term" value="F:ATP binding"/>
    <property type="evidence" value="ECO:0007669"/>
    <property type="project" value="UniProtKB-UniRule"/>
</dbReference>
<feature type="compositionally biased region" description="Low complexity" evidence="6">
    <location>
        <begin position="322"/>
        <end position="360"/>
    </location>
</feature>
<dbReference type="Gene3D" id="1.10.510.10">
    <property type="entry name" value="Transferase(Phosphotransferase) domain 1"/>
    <property type="match status" value="1"/>
</dbReference>
<proteinExistence type="predicted"/>
<keyword evidence="10" id="KW-1185">Reference proteome</keyword>
<gene>
    <name evidence="9" type="ORF">SAMN05216223_10431</name>
</gene>
<feature type="binding site" evidence="5">
    <location>
        <position position="43"/>
    </location>
    <ligand>
        <name>ATP</name>
        <dbReference type="ChEBI" id="CHEBI:30616"/>
    </ligand>
</feature>
<dbReference type="AlphaFoldDB" id="A0A1H5YKG3"/>
<dbReference type="InterPro" id="IPR011009">
    <property type="entry name" value="Kinase-like_dom_sf"/>
</dbReference>